<evidence type="ECO:0000256" key="2">
    <source>
        <dbReference type="ARBA" id="ARBA00009774"/>
    </source>
</evidence>
<name>A0ABV0JAU4_9CYAN</name>
<evidence type="ECO:0000313" key="6">
    <source>
        <dbReference type="EMBL" id="MEP0818166.1"/>
    </source>
</evidence>
<sequence>MNLPMHPIMQQSFAVIDQEIGDHSFSAAEYAIVRRVIHSTADFDFKQLLRFSPGAIATAIAALQQGCPIITDVGMVKQGVANMVAQTFGNPLISAVEQVTEALPGKTRTETGLLECLQRFPQAIVVIGNAPTALLALCQQLQAHPSTADLVPALVIGAPVGFISVVESKAALAATSIPQIRVEGRKGGSPVAAAILNALLVLAWEQQPKPLEPSHVLEALEPNCDRALLPTHSTNQSH</sequence>
<dbReference type="Proteomes" id="UP001464891">
    <property type="component" value="Unassembled WGS sequence"/>
</dbReference>
<gene>
    <name evidence="6" type="ORF">NC998_13775</name>
</gene>
<feature type="domain" description="Cobalamin biosynthesis precorrin-8X methylmutase CobH/CbiC" evidence="5">
    <location>
        <begin position="8"/>
        <end position="201"/>
    </location>
</feature>
<dbReference type="PANTHER" id="PTHR43588">
    <property type="entry name" value="COBALT-PRECORRIN-8 METHYLMUTASE"/>
    <property type="match status" value="1"/>
</dbReference>
<evidence type="ECO:0000256" key="4">
    <source>
        <dbReference type="ARBA" id="ARBA00023235"/>
    </source>
</evidence>
<accession>A0ABV0JAU4</accession>
<keyword evidence="4" id="KW-0413">Isomerase</keyword>
<evidence type="ECO:0000259" key="5">
    <source>
        <dbReference type="Pfam" id="PF02570"/>
    </source>
</evidence>
<keyword evidence="3" id="KW-0169">Cobalamin biosynthesis</keyword>
<dbReference type="InterPro" id="IPR036588">
    <property type="entry name" value="CobH/CbiC_sf"/>
</dbReference>
<comment type="similarity">
    <text evidence="2">Belongs to the CobH/CbiC family.</text>
</comment>
<evidence type="ECO:0000256" key="1">
    <source>
        <dbReference type="ARBA" id="ARBA00004953"/>
    </source>
</evidence>
<evidence type="ECO:0000313" key="7">
    <source>
        <dbReference type="Proteomes" id="UP001464891"/>
    </source>
</evidence>
<dbReference type="Pfam" id="PF02570">
    <property type="entry name" value="CbiC"/>
    <property type="match status" value="1"/>
</dbReference>
<dbReference type="RefSeq" id="WP_190432635.1">
    <property type="nucleotide sequence ID" value="NZ_JAMPKM010000007.1"/>
</dbReference>
<dbReference type="NCBIfam" id="NF004620">
    <property type="entry name" value="PRK05954.1"/>
    <property type="match status" value="1"/>
</dbReference>
<dbReference type="Gene3D" id="3.40.50.10230">
    <property type="entry name" value="Cobalamin biosynthesis CobH/CbiC, precorrin-8X methylmutase"/>
    <property type="match status" value="1"/>
</dbReference>
<organism evidence="6 7">
    <name type="scientific">Trichocoleus desertorum GB2-A4</name>
    <dbReference type="NCBI Taxonomy" id="2933944"/>
    <lineage>
        <taxon>Bacteria</taxon>
        <taxon>Bacillati</taxon>
        <taxon>Cyanobacteriota</taxon>
        <taxon>Cyanophyceae</taxon>
        <taxon>Leptolyngbyales</taxon>
        <taxon>Trichocoleusaceae</taxon>
        <taxon>Trichocoleus</taxon>
    </lineage>
</organism>
<dbReference type="EMBL" id="JAMPKM010000007">
    <property type="protein sequence ID" value="MEP0818166.1"/>
    <property type="molecule type" value="Genomic_DNA"/>
</dbReference>
<reference evidence="6 7" key="1">
    <citation type="submission" date="2022-04" db="EMBL/GenBank/DDBJ databases">
        <title>Positive selection, recombination, and allopatry shape intraspecific diversity of widespread and dominant cyanobacteria.</title>
        <authorList>
            <person name="Wei J."/>
            <person name="Shu W."/>
            <person name="Hu C."/>
        </authorList>
    </citation>
    <scope>NUCLEOTIDE SEQUENCE [LARGE SCALE GENOMIC DNA]</scope>
    <source>
        <strain evidence="6 7">GB2-A4</strain>
    </source>
</reference>
<evidence type="ECO:0000256" key="3">
    <source>
        <dbReference type="ARBA" id="ARBA00022573"/>
    </source>
</evidence>
<comment type="caution">
    <text evidence="6">The sequence shown here is derived from an EMBL/GenBank/DDBJ whole genome shotgun (WGS) entry which is preliminary data.</text>
</comment>
<protein>
    <submittedName>
        <fullName evidence="6">Cobalt-precorrin-8X methylmutase</fullName>
    </submittedName>
</protein>
<dbReference type="SUPFAM" id="SSF63965">
    <property type="entry name" value="Precorrin-8X methylmutase CbiC/CobH"/>
    <property type="match status" value="1"/>
</dbReference>
<keyword evidence="7" id="KW-1185">Reference proteome</keyword>
<comment type="pathway">
    <text evidence="1">Cofactor biosynthesis; adenosylcobalamin biosynthesis.</text>
</comment>
<dbReference type="InterPro" id="IPR003722">
    <property type="entry name" value="Cbl_synth_CobH/CbiC"/>
</dbReference>
<dbReference type="PANTHER" id="PTHR43588:SF1">
    <property type="entry name" value="COBALT-PRECORRIN-8 METHYLMUTASE"/>
    <property type="match status" value="1"/>
</dbReference>
<proteinExistence type="inferred from homology"/>